<proteinExistence type="inferred from homology"/>
<comment type="subcellular location">
    <subcellularLocation>
        <location evidence="8">Cell membrane</location>
        <topology evidence="8">Single-pass membrane protein</topology>
    </subcellularLocation>
    <subcellularLocation>
        <location evidence="1">Membrane</location>
    </subcellularLocation>
</comment>
<evidence type="ECO:0000256" key="5">
    <source>
        <dbReference type="ARBA" id="ARBA00022989"/>
    </source>
</evidence>
<keyword evidence="4 8" id="KW-0653">Protein transport</keyword>
<dbReference type="GO" id="GO:0006605">
    <property type="term" value="P:protein targeting"/>
    <property type="evidence" value="ECO:0007669"/>
    <property type="project" value="UniProtKB-UniRule"/>
</dbReference>
<dbReference type="GO" id="GO:0043952">
    <property type="term" value="P:protein transport by the Sec complex"/>
    <property type="evidence" value="ECO:0007669"/>
    <property type="project" value="UniProtKB-UniRule"/>
</dbReference>
<feature type="transmembrane region" description="Helical" evidence="8">
    <location>
        <begin position="32"/>
        <end position="52"/>
    </location>
</feature>
<keyword evidence="8" id="KW-1003">Cell membrane</keyword>
<accession>A0AAE3XJT6</accession>
<sequence length="63" mass="7277">MLKLKTFIKDSIEEMRDRVTWPTYKELQSNSVLVLVGCLVFAVIIGLIDLSFKNVMDLFYGSF</sequence>
<name>A0AAE3XJT6_9BACT</name>
<dbReference type="GO" id="GO:0005886">
    <property type="term" value="C:plasma membrane"/>
    <property type="evidence" value="ECO:0007669"/>
    <property type="project" value="UniProtKB-SubCell"/>
</dbReference>
<evidence type="ECO:0000256" key="8">
    <source>
        <dbReference type="HAMAP-Rule" id="MF_00422"/>
    </source>
</evidence>
<dbReference type="InterPro" id="IPR001901">
    <property type="entry name" value="Translocase_SecE/Sec61-g"/>
</dbReference>
<comment type="subunit">
    <text evidence="8">Component of the Sec protein translocase complex. Heterotrimer consisting of SecY, SecE and SecG subunits. The heterotrimers can form oligomers, although 1 heterotrimer is thought to be able to translocate proteins. Interacts with the ribosome. Interacts with SecDF, and other proteins may be involved. Interacts with SecA.</text>
</comment>
<protein>
    <recommendedName>
        <fullName evidence="8">Protein translocase subunit SecE</fullName>
    </recommendedName>
</protein>
<dbReference type="Pfam" id="PF00584">
    <property type="entry name" value="SecE"/>
    <property type="match status" value="1"/>
</dbReference>
<keyword evidence="3 8" id="KW-0812">Transmembrane</keyword>
<reference evidence="9" key="1">
    <citation type="submission" date="2023-07" db="EMBL/GenBank/DDBJ databases">
        <title>Genomic Encyclopedia of Type Strains, Phase IV (KMG-IV): sequencing the most valuable type-strain genomes for metagenomic binning, comparative biology and taxonomic classification.</title>
        <authorList>
            <person name="Goeker M."/>
        </authorList>
    </citation>
    <scope>NUCLEOTIDE SEQUENCE</scope>
    <source>
        <strain evidence="9">DSM 26174</strain>
    </source>
</reference>
<keyword evidence="5 8" id="KW-1133">Transmembrane helix</keyword>
<keyword evidence="6 8" id="KW-0811">Translocation</keyword>
<dbReference type="HAMAP" id="MF_00422">
    <property type="entry name" value="SecE"/>
    <property type="match status" value="1"/>
</dbReference>
<keyword evidence="2 8" id="KW-0813">Transport</keyword>
<dbReference type="GO" id="GO:0065002">
    <property type="term" value="P:intracellular protein transmembrane transport"/>
    <property type="evidence" value="ECO:0007669"/>
    <property type="project" value="UniProtKB-UniRule"/>
</dbReference>
<dbReference type="GO" id="GO:0009306">
    <property type="term" value="P:protein secretion"/>
    <property type="evidence" value="ECO:0007669"/>
    <property type="project" value="UniProtKB-UniRule"/>
</dbReference>
<dbReference type="InterPro" id="IPR038379">
    <property type="entry name" value="SecE_sf"/>
</dbReference>
<dbReference type="EMBL" id="JAVDQD010000001">
    <property type="protein sequence ID" value="MDR6237948.1"/>
    <property type="molecule type" value="Genomic_DNA"/>
</dbReference>
<evidence type="ECO:0000256" key="4">
    <source>
        <dbReference type="ARBA" id="ARBA00022927"/>
    </source>
</evidence>
<evidence type="ECO:0000256" key="7">
    <source>
        <dbReference type="ARBA" id="ARBA00023136"/>
    </source>
</evidence>
<dbReference type="RefSeq" id="WP_309937417.1">
    <property type="nucleotide sequence ID" value="NZ_AP025305.1"/>
</dbReference>
<comment type="similarity">
    <text evidence="8">Belongs to the SecE/SEC61-gamma family.</text>
</comment>
<evidence type="ECO:0000313" key="9">
    <source>
        <dbReference type="EMBL" id="MDR6237948.1"/>
    </source>
</evidence>
<evidence type="ECO:0000256" key="1">
    <source>
        <dbReference type="ARBA" id="ARBA00004370"/>
    </source>
</evidence>
<keyword evidence="10" id="KW-1185">Reference proteome</keyword>
<evidence type="ECO:0000256" key="2">
    <source>
        <dbReference type="ARBA" id="ARBA00022448"/>
    </source>
</evidence>
<dbReference type="Gene3D" id="1.20.5.1030">
    <property type="entry name" value="Preprotein translocase secy subunit"/>
    <property type="match status" value="1"/>
</dbReference>
<organism evidence="9 10">
    <name type="scientific">Aureibacter tunicatorum</name>
    <dbReference type="NCBI Taxonomy" id="866807"/>
    <lineage>
        <taxon>Bacteria</taxon>
        <taxon>Pseudomonadati</taxon>
        <taxon>Bacteroidota</taxon>
        <taxon>Cytophagia</taxon>
        <taxon>Cytophagales</taxon>
        <taxon>Persicobacteraceae</taxon>
        <taxon>Aureibacter</taxon>
    </lineage>
</organism>
<dbReference type="NCBIfam" id="TIGR00964">
    <property type="entry name" value="secE_bact"/>
    <property type="match status" value="1"/>
</dbReference>
<dbReference type="GO" id="GO:0008320">
    <property type="term" value="F:protein transmembrane transporter activity"/>
    <property type="evidence" value="ECO:0007669"/>
    <property type="project" value="UniProtKB-UniRule"/>
</dbReference>
<comment type="caution">
    <text evidence="9">The sequence shown here is derived from an EMBL/GenBank/DDBJ whole genome shotgun (WGS) entry which is preliminary data.</text>
</comment>
<dbReference type="Proteomes" id="UP001185092">
    <property type="component" value="Unassembled WGS sequence"/>
</dbReference>
<evidence type="ECO:0000256" key="6">
    <source>
        <dbReference type="ARBA" id="ARBA00023010"/>
    </source>
</evidence>
<evidence type="ECO:0000313" key="10">
    <source>
        <dbReference type="Proteomes" id="UP001185092"/>
    </source>
</evidence>
<keyword evidence="7 8" id="KW-0472">Membrane</keyword>
<dbReference type="AlphaFoldDB" id="A0AAE3XJT6"/>
<evidence type="ECO:0000256" key="3">
    <source>
        <dbReference type="ARBA" id="ARBA00022692"/>
    </source>
</evidence>
<gene>
    <name evidence="8" type="primary">secE</name>
    <name evidence="9" type="ORF">HNQ88_000924</name>
</gene>
<dbReference type="InterPro" id="IPR005807">
    <property type="entry name" value="SecE_bac"/>
</dbReference>
<comment type="function">
    <text evidence="8">Essential subunit of the Sec protein translocation channel SecYEG. Clamps together the 2 halves of SecY. May contact the channel plug during translocation.</text>
</comment>